<evidence type="ECO:0000256" key="2">
    <source>
        <dbReference type="SAM" id="SignalP"/>
    </source>
</evidence>
<dbReference type="STRING" id="1288826.MSNKSG1_02128"/>
<dbReference type="eggNOG" id="ENOG5032WP3">
    <property type="taxonomic scope" value="Bacteria"/>
</dbReference>
<feature type="region of interest" description="Disordered" evidence="1">
    <location>
        <begin position="313"/>
        <end position="366"/>
    </location>
</feature>
<evidence type="ECO:0000256" key="1">
    <source>
        <dbReference type="SAM" id="MobiDB-lite"/>
    </source>
</evidence>
<reference evidence="3 4" key="1">
    <citation type="journal article" date="2013" name="Genome Announc.">
        <title>Genome Sequence of Hydrothermal Arsenic-Respiring Bacterium Marinobacter santoriniensis NKSG1T.</title>
        <authorList>
            <person name="Handley K.M."/>
            <person name="Upton M."/>
            <person name="Beatson S.A."/>
            <person name="Hery M."/>
            <person name="Lloyd J.R."/>
        </authorList>
    </citation>
    <scope>NUCLEOTIDE SEQUENCE [LARGE SCALE GENOMIC DNA]</scope>
    <source>
        <strain evidence="3 4">NKSG1</strain>
    </source>
</reference>
<evidence type="ECO:0000313" key="3">
    <source>
        <dbReference type="EMBL" id="EMP57380.1"/>
    </source>
</evidence>
<dbReference type="AlphaFoldDB" id="M7CYQ5"/>
<dbReference type="Proteomes" id="UP000011960">
    <property type="component" value="Unassembled WGS sequence"/>
</dbReference>
<name>M7CYQ5_9GAMM</name>
<keyword evidence="4" id="KW-1185">Reference proteome</keyword>
<keyword evidence="2" id="KW-0732">Signal</keyword>
<comment type="caution">
    <text evidence="3">The sequence shown here is derived from an EMBL/GenBank/DDBJ whole genome shotgun (WGS) entry which is preliminary data.</text>
</comment>
<dbReference type="OrthoDB" id="5697269at2"/>
<evidence type="ECO:0008006" key="5">
    <source>
        <dbReference type="Google" id="ProtNLM"/>
    </source>
</evidence>
<feature type="chain" id="PRO_5004081187" description="DUF945 domain-containing protein" evidence="2">
    <location>
        <begin position="20"/>
        <end position="430"/>
    </location>
</feature>
<sequence length="430" mass="46529">MKRLLLVIAAIAIAGAITAQYRITSGVTDGLEAAKRGMAPYATMTYGDVSTTLDGNIEITDVAFTPRMDNQPIHADKLALVTGSPWALLSLEDTISNHEIPEQLSFVIEGLGVDASFMAGLDQNTLGETVFTRFDTAGCGDRTYFNQADLAAMGYDQLTVDMTIGYRLMTGGQEMAVNLKTVSRGQMGVDAEMIINLPRPMNDGGPSAALAQGATLSSATVRMEDLGNNERIVDFCTGETGLTTADFREQHLNAWQDEWQYQGLKPSDSLVAVYKDFVTHPGSTLTFTMEPFPALELGNNYLSPDPVYLSGRLNPKLGTENTGLRPVSLSDAPKTARNEPPASPEQEAADPFPAPSSTPAPTRKAYRQVSVATLGQHIQDDVRITLRNGRKMDGRIMTVQGQSMKLKRYLHGGTMVVPVNLGDIQQVLLH</sequence>
<proteinExistence type="predicted"/>
<dbReference type="RefSeq" id="WP_008937589.1">
    <property type="nucleotide sequence ID" value="NZ_APAT01000005.1"/>
</dbReference>
<accession>M7CYQ5</accession>
<gene>
    <name evidence="3" type="ORF">MSNKSG1_02128</name>
</gene>
<evidence type="ECO:0000313" key="4">
    <source>
        <dbReference type="Proteomes" id="UP000011960"/>
    </source>
</evidence>
<organism evidence="3 4">
    <name type="scientific">Marinobacter santoriniensis NKSG1</name>
    <dbReference type="NCBI Taxonomy" id="1288826"/>
    <lineage>
        <taxon>Bacteria</taxon>
        <taxon>Pseudomonadati</taxon>
        <taxon>Pseudomonadota</taxon>
        <taxon>Gammaproteobacteria</taxon>
        <taxon>Pseudomonadales</taxon>
        <taxon>Marinobacteraceae</taxon>
        <taxon>Marinobacter</taxon>
    </lineage>
</organism>
<dbReference type="EMBL" id="APAT01000005">
    <property type="protein sequence ID" value="EMP57380.1"/>
    <property type="molecule type" value="Genomic_DNA"/>
</dbReference>
<protein>
    <recommendedName>
        <fullName evidence="5">DUF945 domain-containing protein</fullName>
    </recommendedName>
</protein>
<dbReference type="PATRIC" id="fig|1288826.3.peg.411"/>
<feature type="signal peptide" evidence="2">
    <location>
        <begin position="1"/>
        <end position="19"/>
    </location>
</feature>